<dbReference type="SUPFAM" id="SSF103481">
    <property type="entry name" value="Multidrug resistance efflux transporter EmrE"/>
    <property type="match status" value="2"/>
</dbReference>
<dbReference type="AlphaFoldDB" id="A0A1D8S4H4"/>
<feature type="transmembrane region" description="Helical" evidence="5">
    <location>
        <begin position="12"/>
        <end position="32"/>
    </location>
</feature>
<dbReference type="Proteomes" id="UP000185608">
    <property type="component" value="Chromosome"/>
</dbReference>
<dbReference type="InterPro" id="IPR000620">
    <property type="entry name" value="EamA_dom"/>
</dbReference>
<keyword evidence="4 5" id="KW-0472">Membrane</keyword>
<dbReference type="InterPro" id="IPR037185">
    <property type="entry name" value="EmrE-like"/>
</dbReference>
<dbReference type="PANTHER" id="PTHR32322">
    <property type="entry name" value="INNER MEMBRANE TRANSPORTER"/>
    <property type="match status" value="1"/>
</dbReference>
<evidence type="ECO:0000313" key="8">
    <source>
        <dbReference type="Proteomes" id="UP000185608"/>
    </source>
</evidence>
<feature type="transmembrane region" description="Helical" evidence="5">
    <location>
        <begin position="127"/>
        <end position="144"/>
    </location>
</feature>
<evidence type="ECO:0000256" key="4">
    <source>
        <dbReference type="ARBA" id="ARBA00023136"/>
    </source>
</evidence>
<dbReference type="STRING" id="1873524.HSR6_1110"/>
<accession>A0A1D8S4H4</accession>
<dbReference type="KEGG" id="halh:HTSR_1073"/>
<feature type="transmembrane region" description="Helical" evidence="5">
    <location>
        <begin position="95"/>
        <end position="120"/>
    </location>
</feature>
<organism evidence="7 8">
    <name type="scientific">Halodesulfurarchaeum formicicum</name>
    <dbReference type="NCBI Taxonomy" id="1873524"/>
    <lineage>
        <taxon>Archaea</taxon>
        <taxon>Methanobacteriati</taxon>
        <taxon>Methanobacteriota</taxon>
        <taxon>Stenosarchaea group</taxon>
        <taxon>Halobacteria</taxon>
        <taxon>Halobacteriales</taxon>
        <taxon>Halobacteriaceae</taxon>
        <taxon>Halodesulfurarchaeum</taxon>
    </lineage>
</organism>
<reference evidence="7 8" key="1">
    <citation type="submission" date="2016-06" db="EMBL/GenBank/DDBJ databases">
        <title>Discovery of anaerobic lithoheterotrophic haloarchaeon capable of sulfur respiration by hydrogen and formate.</title>
        <authorList>
            <person name="Sorokin D.Y."/>
            <person name="Kublanov I.V."/>
            <person name="Roman P."/>
            <person name="Sinninghe Damste J.S."/>
            <person name="Golyshin P.N."/>
            <person name="Rojo D."/>
            <person name="Ciordia S."/>
            <person name="Mena Md.C."/>
            <person name="Ferrer M."/>
            <person name="Smedile F."/>
            <person name="Messina E."/>
            <person name="La Cono V."/>
            <person name="Yakimov M.M."/>
        </authorList>
    </citation>
    <scope>NUCLEOTIDE SEQUENCE [LARGE SCALE GENOMIC DNA]</scope>
    <source>
        <strain evidence="7 8">HTSR1</strain>
    </source>
</reference>
<keyword evidence="2 5" id="KW-0812">Transmembrane</keyword>
<dbReference type="PATRIC" id="fig|1855411.3.peg.1073"/>
<feature type="transmembrane region" description="Helical" evidence="5">
    <location>
        <begin position="38"/>
        <end position="58"/>
    </location>
</feature>
<evidence type="ECO:0000313" key="7">
    <source>
        <dbReference type="EMBL" id="AOW80254.1"/>
    </source>
</evidence>
<name>A0A1D8S4H4_9EURY</name>
<feature type="transmembrane region" description="Helical" evidence="5">
    <location>
        <begin position="156"/>
        <end position="176"/>
    </location>
</feature>
<feature type="transmembrane region" description="Helical" evidence="5">
    <location>
        <begin position="70"/>
        <end position="89"/>
    </location>
</feature>
<dbReference type="PANTHER" id="PTHR32322:SF2">
    <property type="entry name" value="EAMA DOMAIN-CONTAINING PROTEIN"/>
    <property type="match status" value="1"/>
</dbReference>
<dbReference type="InterPro" id="IPR050638">
    <property type="entry name" value="AA-Vitamin_Transporters"/>
</dbReference>
<dbReference type="GO" id="GO:0016020">
    <property type="term" value="C:membrane"/>
    <property type="evidence" value="ECO:0007669"/>
    <property type="project" value="UniProtKB-SubCell"/>
</dbReference>
<dbReference type="EMBL" id="CP016070">
    <property type="protein sequence ID" value="AOW80254.1"/>
    <property type="molecule type" value="Genomic_DNA"/>
</dbReference>
<feature type="domain" description="EamA" evidence="6">
    <location>
        <begin position="157"/>
        <end position="291"/>
    </location>
</feature>
<gene>
    <name evidence="7" type="ORF">HTSR_1073</name>
</gene>
<protein>
    <submittedName>
        <fullName evidence="7">Multidrug DMT transporter</fullName>
    </submittedName>
</protein>
<evidence type="ECO:0000256" key="3">
    <source>
        <dbReference type="ARBA" id="ARBA00022989"/>
    </source>
</evidence>
<dbReference type="Pfam" id="PF00892">
    <property type="entry name" value="EamA"/>
    <property type="match status" value="2"/>
</dbReference>
<evidence type="ECO:0000256" key="5">
    <source>
        <dbReference type="SAM" id="Phobius"/>
    </source>
</evidence>
<feature type="transmembrane region" description="Helical" evidence="5">
    <location>
        <begin position="220"/>
        <end position="241"/>
    </location>
</feature>
<evidence type="ECO:0000256" key="2">
    <source>
        <dbReference type="ARBA" id="ARBA00022692"/>
    </source>
</evidence>
<feature type="domain" description="EamA" evidence="6">
    <location>
        <begin position="12"/>
        <end position="143"/>
    </location>
</feature>
<evidence type="ECO:0000259" key="6">
    <source>
        <dbReference type="Pfam" id="PF00892"/>
    </source>
</evidence>
<proteinExistence type="predicted"/>
<evidence type="ECO:0000256" key="1">
    <source>
        <dbReference type="ARBA" id="ARBA00004141"/>
    </source>
</evidence>
<sequence length="337" mass="36047">MDLLSGPRATASLFVLLGLLWGSSFVAIEIGLHVFPPLYFAGIRYLLAGGLLMAWAVMSAPEIMPQRRTDYLAIGVVALFLIFANHAFLYLGEQIVSGAIASIIISLSPVLTVLFASLTLERGLPRINEIIGFVLGIAGVVVVAQPNPASLDQGHLFGIGLVLLAAASFAAGGVLSRTVRSGLPLKSLQAWAMLIGSGMLFGVGSLRGESWAGVEVTTTGLLSLSYLVVFSGIIAFMVYFTLLDRVGPSQLNLVSYLEPIAAALVAWLLLGEMITLTTVVGFLLVMAGFTAIRRDLVVRILDAPYGRAVETIQEIAATLEEHRPFRIKTDFTDTRKK</sequence>
<keyword evidence="3 5" id="KW-1133">Transmembrane helix</keyword>
<comment type="subcellular location">
    <subcellularLocation>
        <location evidence="1">Membrane</location>
        <topology evidence="1">Multi-pass membrane protein</topology>
    </subcellularLocation>
</comment>